<feature type="compositionally biased region" description="Polar residues" evidence="1">
    <location>
        <begin position="319"/>
        <end position="350"/>
    </location>
</feature>
<gene>
    <name evidence="2" type="ORF">PAN0_072d6594</name>
</gene>
<dbReference type="EMBL" id="DF830139">
    <property type="protein sequence ID" value="GAK68348.1"/>
    <property type="molecule type" value="Genomic_DNA"/>
</dbReference>
<reference evidence="2" key="1">
    <citation type="submission" date="2014-07" db="EMBL/GenBank/DDBJ databases">
        <title>Draft genome sequence of the yeast Pseudozyma antarctica JCM 10317 known as a producer of lipase B which used in a wide range of industrial applications.</title>
        <authorList>
            <person name="Morita T."/>
            <person name="Saika A."/>
            <person name="Koike H."/>
        </authorList>
    </citation>
    <scope>NUCLEOTIDE SEQUENCE</scope>
    <source>
        <strain evidence="2">JCM 10317</strain>
    </source>
</reference>
<feature type="compositionally biased region" description="Basic and acidic residues" evidence="1">
    <location>
        <begin position="414"/>
        <end position="427"/>
    </location>
</feature>
<feature type="region of interest" description="Disordered" evidence="1">
    <location>
        <begin position="409"/>
        <end position="438"/>
    </location>
</feature>
<keyword evidence="3" id="KW-1185">Reference proteome</keyword>
<sequence>MRQPTATSFSMSNLGLLFGPRCMTHRFFPPAFAFARTRLGGSLSPPSLNCTSKCWELQTPSRSSPPSDIPRSSTLTLAPTMLQAAAITELLSRLISDDASEAGIVRPHTALLSLVDSSELYAVATKLVEQPPARSAVASILASTAAAAGTPPPSQLTYTRAAPLTLDERAACLSAIAVTAWRQAAESSTAPSTNGVARSDAGVIVMPGASVSVAKHAARMAGLGGGKPGKELVPLLLESDLGRVLVMPIVPAPTTSPSRNELAHDDVHDDTPAFADHSKPFMLLTLNASCSAAPSIAPKSPATPNATSPALTSSVATLSANNATRSRLRSGGTTPTSARSEHTPTPSRSPVSDHFPPGSTTLPSAPATGEAESAAAPEAEGANDWDAKQWAALYAQAKALARVLAPSLAQSGVAHDHHDDAAGEGRHSTLVSDDEADA</sequence>
<dbReference type="GeneID" id="26307396"/>
<protein>
    <submittedName>
        <fullName evidence="2">Uncharacterized protein</fullName>
    </submittedName>
</protein>
<proteinExistence type="predicted"/>
<dbReference type="Proteomes" id="UP000053758">
    <property type="component" value="Unassembled WGS sequence"/>
</dbReference>
<dbReference type="RefSeq" id="XP_014653452.1">
    <property type="nucleotide sequence ID" value="XM_014797966.1"/>
</dbReference>
<accession>A0A081CNV2</accession>
<dbReference type="HOGENOM" id="CLU_721979_0_0_1"/>
<organism evidence="2">
    <name type="scientific">Pseudozyma antarctica</name>
    <name type="common">Yeast</name>
    <name type="synonym">Candida antarctica</name>
    <dbReference type="NCBI Taxonomy" id="84753"/>
    <lineage>
        <taxon>Eukaryota</taxon>
        <taxon>Fungi</taxon>
        <taxon>Dikarya</taxon>
        <taxon>Basidiomycota</taxon>
        <taxon>Ustilaginomycotina</taxon>
        <taxon>Ustilaginomycetes</taxon>
        <taxon>Ustilaginales</taxon>
        <taxon>Ustilaginaceae</taxon>
        <taxon>Moesziomyces</taxon>
    </lineage>
</organism>
<dbReference type="AlphaFoldDB" id="A0A081CNV2"/>
<evidence type="ECO:0000313" key="2">
    <source>
        <dbReference type="EMBL" id="GAK68348.1"/>
    </source>
</evidence>
<feature type="compositionally biased region" description="Low complexity" evidence="1">
    <location>
        <begin position="363"/>
        <end position="382"/>
    </location>
</feature>
<name>A0A081CNV2_PSEA2</name>
<feature type="region of interest" description="Disordered" evidence="1">
    <location>
        <begin position="319"/>
        <end position="382"/>
    </location>
</feature>
<evidence type="ECO:0000256" key="1">
    <source>
        <dbReference type="SAM" id="MobiDB-lite"/>
    </source>
</evidence>
<evidence type="ECO:0000313" key="3">
    <source>
        <dbReference type="Proteomes" id="UP000053758"/>
    </source>
</evidence>